<reference evidence="1" key="1">
    <citation type="submission" date="2021-01" db="EMBL/GenBank/DDBJ databases">
        <title>Whole genome shotgun sequence of Rhizocola hellebori NBRC 109834.</title>
        <authorList>
            <person name="Komaki H."/>
            <person name="Tamura T."/>
        </authorList>
    </citation>
    <scope>NUCLEOTIDE SEQUENCE</scope>
    <source>
        <strain evidence="1">NBRC 109834</strain>
    </source>
</reference>
<gene>
    <name evidence="1" type="ORF">Rhe02_63890</name>
</gene>
<sequence>MAGIFVMDDPALSERARRFLTGHSHRNPHLNESVIRSTAVILRGNEREPAPDEFIEAMVRFEQRYGGLFYRVIGGDGMRYGLGGEASCYHTSLGLAFGGIFDGDWTWRVNVLLDGSTAMRPGYWPDRIIDRSVNQRIEKHALLVEVRGWFHRTFQCATPSHVFPVANEEGLPPAVPEATGPAELWWADKDVAVQATLSSWPPEWDRWTVRYFARTLQQAADANPTVYRAMGHETIPAVWCILCSDVVAPGTTCLRRRH</sequence>
<dbReference type="EMBL" id="BONY01000047">
    <property type="protein sequence ID" value="GIH08322.1"/>
    <property type="molecule type" value="Genomic_DNA"/>
</dbReference>
<evidence type="ECO:0000313" key="2">
    <source>
        <dbReference type="Proteomes" id="UP000612899"/>
    </source>
</evidence>
<protein>
    <submittedName>
        <fullName evidence="1">Uncharacterized protein</fullName>
    </submittedName>
</protein>
<proteinExistence type="predicted"/>
<dbReference type="Proteomes" id="UP000612899">
    <property type="component" value="Unassembled WGS sequence"/>
</dbReference>
<dbReference type="AlphaFoldDB" id="A0A8J3VJD4"/>
<accession>A0A8J3VJD4</accession>
<dbReference type="RefSeq" id="WP_203912076.1">
    <property type="nucleotide sequence ID" value="NZ_BONY01000047.1"/>
</dbReference>
<comment type="caution">
    <text evidence="1">The sequence shown here is derived from an EMBL/GenBank/DDBJ whole genome shotgun (WGS) entry which is preliminary data.</text>
</comment>
<name>A0A8J3VJD4_9ACTN</name>
<organism evidence="1 2">
    <name type="scientific">Rhizocola hellebori</name>
    <dbReference type="NCBI Taxonomy" id="1392758"/>
    <lineage>
        <taxon>Bacteria</taxon>
        <taxon>Bacillati</taxon>
        <taxon>Actinomycetota</taxon>
        <taxon>Actinomycetes</taxon>
        <taxon>Micromonosporales</taxon>
        <taxon>Micromonosporaceae</taxon>
        <taxon>Rhizocola</taxon>
    </lineage>
</organism>
<evidence type="ECO:0000313" key="1">
    <source>
        <dbReference type="EMBL" id="GIH08322.1"/>
    </source>
</evidence>
<keyword evidence="2" id="KW-1185">Reference proteome</keyword>